<name>A0AAV9I8R0_9RHOD</name>
<reference evidence="1 2" key="1">
    <citation type="submission" date="2022-07" db="EMBL/GenBank/DDBJ databases">
        <title>Genome-wide signatures of adaptation to extreme environments.</title>
        <authorList>
            <person name="Cho C.H."/>
            <person name="Yoon H.S."/>
        </authorList>
    </citation>
    <scope>NUCLEOTIDE SEQUENCE [LARGE SCALE GENOMIC DNA]</scope>
    <source>
        <strain evidence="1 2">108.79 E11</strain>
    </source>
</reference>
<dbReference type="EMBL" id="JANCYU010000020">
    <property type="protein sequence ID" value="KAK4523810.1"/>
    <property type="molecule type" value="Genomic_DNA"/>
</dbReference>
<dbReference type="Proteomes" id="UP001300502">
    <property type="component" value="Unassembled WGS sequence"/>
</dbReference>
<organism evidence="1 2">
    <name type="scientific">Galdieria yellowstonensis</name>
    <dbReference type="NCBI Taxonomy" id="3028027"/>
    <lineage>
        <taxon>Eukaryota</taxon>
        <taxon>Rhodophyta</taxon>
        <taxon>Bangiophyceae</taxon>
        <taxon>Galdieriales</taxon>
        <taxon>Galdieriaceae</taxon>
        <taxon>Galdieria</taxon>
    </lineage>
</organism>
<sequence>MCWLLCSWKARGMILVYVAFCLYHLWWNELEFSKTPCLKIFSLSGYILARIFSLEFASSTEIEERSSPPKNTFREPLIIVIPFTSGQQERLVRMLSLLERIPPCRPRGPVRYLPTIAFYYHASLETLVGRSIQQNISAAWESLPHSVRDCFHKDVIWKGANLSGTRDLYSRWDSEAYSAGTNNMFYGIMRDDAIARKYQYMFYCEPDVTPIREGWLEKLVELSLQSSQHKVWMIGSVYQGTDFGAVLSWALQYRGGMAWRHLNGNALYRLGDACFQSFLFQVEKKYYPMSFDISIYRYFYSLKNPILTSKFMPTNIIIHIGNSYVHHNTTTHSSQYSHTYLVHGKNFVFD</sequence>
<gene>
    <name evidence="1" type="ORF">GAYE_SCF00G1706</name>
</gene>
<accession>A0AAV9I8R0</accession>
<comment type="caution">
    <text evidence="1">The sequence shown here is derived from an EMBL/GenBank/DDBJ whole genome shotgun (WGS) entry which is preliminary data.</text>
</comment>
<dbReference type="AlphaFoldDB" id="A0AAV9I8R0"/>
<protein>
    <submittedName>
        <fullName evidence="1">Uncharacterized protein</fullName>
    </submittedName>
</protein>
<keyword evidence="2" id="KW-1185">Reference proteome</keyword>
<proteinExistence type="predicted"/>
<evidence type="ECO:0000313" key="2">
    <source>
        <dbReference type="Proteomes" id="UP001300502"/>
    </source>
</evidence>
<evidence type="ECO:0000313" key="1">
    <source>
        <dbReference type="EMBL" id="KAK4523810.1"/>
    </source>
</evidence>